<dbReference type="RefSeq" id="WP_111495271.1">
    <property type="nucleotide sequence ID" value="NZ_CP031264.1"/>
</dbReference>
<dbReference type="Pfam" id="PF10825">
    <property type="entry name" value="DUF2752"/>
    <property type="match status" value="1"/>
</dbReference>
<keyword evidence="1" id="KW-0472">Membrane</keyword>
<feature type="transmembrane region" description="Helical" evidence="1">
    <location>
        <begin position="117"/>
        <end position="134"/>
    </location>
</feature>
<dbReference type="OrthoDB" id="5966662at2"/>
<protein>
    <submittedName>
        <fullName evidence="2">DUF2752 domain-containing protein</fullName>
    </submittedName>
</protein>
<proteinExistence type="predicted"/>
<organism evidence="2 3">
    <name type="scientific">Peterkaempfera bronchialis</name>
    <dbReference type="NCBI Taxonomy" id="2126346"/>
    <lineage>
        <taxon>Bacteria</taxon>
        <taxon>Bacillati</taxon>
        <taxon>Actinomycetota</taxon>
        <taxon>Actinomycetes</taxon>
        <taxon>Kitasatosporales</taxon>
        <taxon>Streptomycetaceae</taxon>
        <taxon>Peterkaempfera</taxon>
    </lineage>
</organism>
<accession>A0A345STI7</accession>
<sequence>MNAPAAPASRSALRRLAAPLAALASVALPVLYIAAVDPNTPGRYPVCPFLQATGWWCPGCGGLRCVHALAHGHLTDALHDNLLAVVAFAMAALLWLRWTTAALGARPVRLPALRGRHAGLIIVAMAAFTVARNLPAGAGLAP</sequence>
<dbReference type="InterPro" id="IPR021215">
    <property type="entry name" value="DUF2752"/>
</dbReference>
<feature type="transmembrane region" description="Helical" evidence="1">
    <location>
        <begin position="82"/>
        <end position="105"/>
    </location>
</feature>
<keyword evidence="1" id="KW-1133">Transmembrane helix</keyword>
<dbReference type="EMBL" id="CP031264">
    <property type="protein sequence ID" value="AXI77042.1"/>
    <property type="molecule type" value="Genomic_DNA"/>
</dbReference>
<gene>
    <name evidence="2" type="ORF">C7M71_005860</name>
</gene>
<feature type="transmembrane region" description="Helical" evidence="1">
    <location>
        <begin position="12"/>
        <end position="35"/>
    </location>
</feature>
<evidence type="ECO:0000313" key="3">
    <source>
        <dbReference type="Proteomes" id="UP000249340"/>
    </source>
</evidence>
<reference evidence="3" key="1">
    <citation type="submission" date="2018-07" db="EMBL/GenBank/DDBJ databases">
        <title>Streptacidiphilus bronchialis DSM 106435 chromosome.</title>
        <authorList>
            <person name="Batra D."/>
            <person name="Gulvik C.A."/>
        </authorList>
    </citation>
    <scope>NUCLEOTIDE SEQUENCE [LARGE SCALE GENOMIC DNA]</scope>
    <source>
        <strain evidence="3">DSM 106435</strain>
    </source>
</reference>
<keyword evidence="1" id="KW-0812">Transmembrane</keyword>
<dbReference type="KEGG" id="stri:C7M71_005860"/>
<dbReference type="Proteomes" id="UP000249340">
    <property type="component" value="Chromosome"/>
</dbReference>
<evidence type="ECO:0000313" key="2">
    <source>
        <dbReference type="EMBL" id="AXI77042.1"/>
    </source>
</evidence>
<keyword evidence="3" id="KW-1185">Reference proteome</keyword>
<evidence type="ECO:0000256" key="1">
    <source>
        <dbReference type="SAM" id="Phobius"/>
    </source>
</evidence>
<dbReference type="AlphaFoldDB" id="A0A345STI7"/>
<name>A0A345STI7_9ACTN</name>